<dbReference type="SUPFAM" id="SSF52799">
    <property type="entry name" value="(Phosphotyrosine protein) phosphatases II"/>
    <property type="match status" value="1"/>
</dbReference>
<dbReference type="GO" id="GO:0005634">
    <property type="term" value="C:nucleus"/>
    <property type="evidence" value="ECO:0007669"/>
    <property type="project" value="TreeGrafter"/>
</dbReference>
<dbReference type="PROSITE" id="PS50054">
    <property type="entry name" value="TYR_PHOSPHATASE_DUAL"/>
    <property type="match status" value="1"/>
</dbReference>
<evidence type="ECO:0000256" key="5">
    <source>
        <dbReference type="SAM" id="MobiDB-lite"/>
    </source>
</evidence>
<dbReference type="AlphaFoldDB" id="A0A0D2F2K8"/>
<accession>A0A0D2F2K8</accession>
<dbReference type="InterPro" id="IPR016130">
    <property type="entry name" value="Tyr_Pase_AS"/>
</dbReference>
<name>A0A0D2F2K8_CLAB1</name>
<dbReference type="SMART" id="SM00195">
    <property type="entry name" value="DSPc"/>
    <property type="match status" value="1"/>
</dbReference>
<keyword evidence="3" id="KW-0378">Hydrolase</keyword>
<keyword evidence="9" id="KW-1185">Reference proteome</keyword>
<feature type="region of interest" description="Disordered" evidence="5">
    <location>
        <begin position="672"/>
        <end position="754"/>
    </location>
</feature>
<dbReference type="GO" id="GO:0005829">
    <property type="term" value="C:cytosol"/>
    <property type="evidence" value="ECO:0007669"/>
    <property type="project" value="TreeGrafter"/>
</dbReference>
<evidence type="ECO:0000256" key="3">
    <source>
        <dbReference type="ARBA" id="ARBA00022801"/>
    </source>
</evidence>
<dbReference type="VEuPathDB" id="FungiDB:Z519_03495"/>
<dbReference type="RefSeq" id="XP_016623095.1">
    <property type="nucleotide sequence ID" value="XM_016761245.1"/>
</dbReference>
<dbReference type="InterPro" id="IPR000387">
    <property type="entry name" value="Tyr_Pase_dom"/>
</dbReference>
<dbReference type="OrthoDB" id="426001at2759"/>
<evidence type="ECO:0000256" key="1">
    <source>
        <dbReference type="ARBA" id="ARBA00008601"/>
    </source>
</evidence>
<dbReference type="EMBL" id="KN846983">
    <property type="protein sequence ID" value="KIW96426.1"/>
    <property type="molecule type" value="Genomic_DNA"/>
</dbReference>
<feature type="compositionally biased region" description="Low complexity" evidence="5">
    <location>
        <begin position="148"/>
        <end position="166"/>
    </location>
</feature>
<feature type="compositionally biased region" description="Low complexity" evidence="5">
    <location>
        <begin position="316"/>
        <end position="327"/>
    </location>
</feature>
<dbReference type="GO" id="GO:0033550">
    <property type="term" value="F:MAP kinase tyrosine phosphatase activity"/>
    <property type="evidence" value="ECO:0007669"/>
    <property type="project" value="TreeGrafter"/>
</dbReference>
<dbReference type="PANTHER" id="PTHR10159:SF519">
    <property type="entry name" value="DUAL SPECIFICITY PROTEIN PHOSPHATASE MPK3"/>
    <property type="match status" value="1"/>
</dbReference>
<organism evidence="8 9">
    <name type="scientific">Cladophialophora bantiana (strain ATCC 10958 / CBS 173.52 / CDC B-1940 / NIH 8579)</name>
    <name type="common">Xylohypha bantiana</name>
    <dbReference type="NCBI Taxonomy" id="1442370"/>
    <lineage>
        <taxon>Eukaryota</taxon>
        <taxon>Fungi</taxon>
        <taxon>Dikarya</taxon>
        <taxon>Ascomycota</taxon>
        <taxon>Pezizomycotina</taxon>
        <taxon>Eurotiomycetes</taxon>
        <taxon>Chaetothyriomycetidae</taxon>
        <taxon>Chaetothyriales</taxon>
        <taxon>Herpotrichiellaceae</taxon>
        <taxon>Cladophialophora</taxon>
    </lineage>
</organism>
<dbReference type="HOGENOM" id="CLU_018624_0_0_1"/>
<evidence type="ECO:0000313" key="8">
    <source>
        <dbReference type="EMBL" id="KIW96426.1"/>
    </source>
</evidence>
<feature type="region of interest" description="Disordered" evidence="5">
    <location>
        <begin position="804"/>
        <end position="833"/>
    </location>
</feature>
<dbReference type="InterPro" id="IPR020422">
    <property type="entry name" value="TYR_PHOSPHATASE_DUAL_dom"/>
</dbReference>
<feature type="domain" description="Tyrosine specific protein phosphatases" evidence="7">
    <location>
        <begin position="490"/>
        <end position="547"/>
    </location>
</feature>
<evidence type="ECO:0000256" key="2">
    <source>
        <dbReference type="ARBA" id="ARBA00013064"/>
    </source>
</evidence>
<feature type="compositionally biased region" description="Low complexity" evidence="5">
    <location>
        <begin position="174"/>
        <end position="192"/>
    </location>
</feature>
<dbReference type="InterPro" id="IPR029021">
    <property type="entry name" value="Prot-tyrosine_phosphatase-like"/>
</dbReference>
<evidence type="ECO:0000259" key="6">
    <source>
        <dbReference type="PROSITE" id="PS50054"/>
    </source>
</evidence>
<dbReference type="PROSITE" id="PS00383">
    <property type="entry name" value="TYR_PHOSPHATASE_1"/>
    <property type="match status" value="1"/>
</dbReference>
<gene>
    <name evidence="8" type="ORF">Z519_03495</name>
</gene>
<dbReference type="Gene3D" id="3.90.190.10">
    <property type="entry name" value="Protein tyrosine phosphatase superfamily"/>
    <property type="match status" value="1"/>
</dbReference>
<sequence length="833" mass="91448">MLRDSMDYLANNHQRKRSFDLANNYQDVTSTIRRRVRHGSASIALPIGPLESSQFPGPSSKRRPPLYPTKYSNMPPVEVGSIMSTPFPSFMSVVGKPDTSILKAMEELTAAPETIPESDTQILVTDANPSTDSTVQRSDLCLHHRDSVTSMASASTESSPTTTNSTFDSPLITESSPSSSPESASSNAPVSPFRNIMARPSLEQPRNPPQQRQPPTRENTDDLSTKAFLVPEVPKNVKNLSLNMSAVVLPRPATSHGFESHAFSAPTSPSKDTPRTGRKKPTNLTIRTPGFQQLTFNRALDVPPTPSSRPSLHHMASSPALASLASPTKPPPGGLFLHLPTTGTVPSAPGSEPSNSVQSANPQLPELKEEDEFHPQKSRETQERGYPKGPVLIYDSGVYLYLEPTAQEAGQFDMVINVAKEIKNPFEIEPPKPEIEPQTAISELSFKSAWEWPRSNEIPTPTTPRPNPFVQRQQPEYLHVPWDHNSEILEDLYCLCRLIDERIQEGKKVLIHCQLGVSRSASLVIAYGLYKGYQPDFHSMYMAVKQRSEWVGPNMSLIYQLTDFRSKVVKGVYGDHCNNPKPSWWKIRSSCSPVMDTPVAQQSSWRVPHWTDGERVPAPTDTFVSEPHAKALPPLKLNKALPPVPLFPKDEQANAIVTPVKLSQILGGIARQLPQTTKTPDPAPVAEARSPPRPQSPPRSVSPRPLPFRERFDAPPPHQQQQQPHNPSKTPKLGLVTSSPKMDADTAGPDGSSLLSPRATEFMISPFGITTAADLAVAHGGGKKATRGVLLPRQMQPPASYAVAGQIPAPFDPRSPHQQGEAPEIFRNIDDFL</sequence>
<dbReference type="InterPro" id="IPR000340">
    <property type="entry name" value="Dual-sp_phosphatase_cat-dom"/>
</dbReference>
<comment type="similarity">
    <text evidence="1">Belongs to the protein-tyrosine phosphatase family. Non-receptor class dual specificity subfamily.</text>
</comment>
<keyword evidence="4" id="KW-0904">Protein phosphatase</keyword>
<protein>
    <recommendedName>
        <fullName evidence="2">protein-tyrosine-phosphatase</fullName>
        <ecNumber evidence="2">3.1.3.48</ecNumber>
    </recommendedName>
</protein>
<feature type="domain" description="Tyrosine-protein phosphatase" evidence="6">
    <location>
        <begin position="389"/>
        <end position="570"/>
    </location>
</feature>
<dbReference type="Proteomes" id="UP000053789">
    <property type="component" value="Unassembled WGS sequence"/>
</dbReference>
<dbReference type="PANTHER" id="PTHR10159">
    <property type="entry name" value="DUAL SPECIFICITY PROTEIN PHOSPHATASE"/>
    <property type="match status" value="1"/>
</dbReference>
<evidence type="ECO:0000256" key="4">
    <source>
        <dbReference type="ARBA" id="ARBA00022912"/>
    </source>
</evidence>
<evidence type="ECO:0000313" key="9">
    <source>
        <dbReference type="Proteomes" id="UP000053789"/>
    </source>
</evidence>
<feature type="region of interest" description="Disordered" evidence="5">
    <location>
        <begin position="148"/>
        <end position="222"/>
    </location>
</feature>
<feature type="compositionally biased region" description="Basic and acidic residues" evidence="5">
    <location>
        <begin position="371"/>
        <end position="386"/>
    </location>
</feature>
<reference evidence="8" key="1">
    <citation type="submission" date="2015-01" db="EMBL/GenBank/DDBJ databases">
        <title>The Genome Sequence of Cladophialophora bantiana CBS 173.52.</title>
        <authorList>
            <consortium name="The Broad Institute Genomics Platform"/>
            <person name="Cuomo C."/>
            <person name="de Hoog S."/>
            <person name="Gorbushina A."/>
            <person name="Stielow B."/>
            <person name="Teixiera M."/>
            <person name="Abouelleil A."/>
            <person name="Chapman S.B."/>
            <person name="Priest M."/>
            <person name="Young S.K."/>
            <person name="Wortman J."/>
            <person name="Nusbaum C."/>
            <person name="Birren B."/>
        </authorList>
    </citation>
    <scope>NUCLEOTIDE SEQUENCE [LARGE SCALE GENOMIC DNA]</scope>
    <source>
        <strain evidence="8">CBS 173.52</strain>
    </source>
</reference>
<dbReference type="Pfam" id="PF00782">
    <property type="entry name" value="DSPc"/>
    <property type="match status" value="1"/>
</dbReference>
<dbReference type="GO" id="GO:0017017">
    <property type="term" value="F:MAP kinase tyrosine/serine/threonine phosphatase activity"/>
    <property type="evidence" value="ECO:0007669"/>
    <property type="project" value="TreeGrafter"/>
</dbReference>
<feature type="region of interest" description="Disordered" evidence="5">
    <location>
        <begin position="301"/>
        <end position="388"/>
    </location>
</feature>
<dbReference type="GO" id="GO:0008330">
    <property type="term" value="F:protein tyrosine/threonine phosphatase activity"/>
    <property type="evidence" value="ECO:0007669"/>
    <property type="project" value="TreeGrafter"/>
</dbReference>
<feature type="compositionally biased region" description="Polar residues" evidence="5">
    <location>
        <begin position="352"/>
        <end position="362"/>
    </location>
</feature>
<dbReference type="GO" id="GO:0043409">
    <property type="term" value="P:negative regulation of MAPK cascade"/>
    <property type="evidence" value="ECO:0007669"/>
    <property type="project" value="TreeGrafter"/>
</dbReference>
<dbReference type="GeneID" id="27696423"/>
<feature type="region of interest" description="Disordered" evidence="5">
    <location>
        <begin position="257"/>
        <end position="285"/>
    </location>
</feature>
<dbReference type="EC" id="3.1.3.48" evidence="2"/>
<dbReference type="PROSITE" id="PS50056">
    <property type="entry name" value="TYR_PHOSPHATASE_2"/>
    <property type="match status" value="1"/>
</dbReference>
<dbReference type="CDD" id="cd14521">
    <property type="entry name" value="DSP_fungal_SDP1-like"/>
    <property type="match status" value="1"/>
</dbReference>
<proteinExistence type="inferred from homology"/>
<evidence type="ECO:0000259" key="7">
    <source>
        <dbReference type="PROSITE" id="PS50056"/>
    </source>
</evidence>